<sequence length="387" mass="42876">MISELIIGTDKTLRRWDGIPFMDIRGQFHLLNLKGDRPAYVYRSQPMDGMSGRPGELTVKCSLSKDLKGTALPALFFIHHVLNYLRGKKTYLTDQDVASFNASEELEQMVTAFNNGESFTAAPWGVGSESPELPGLLDSYEYTKCDYGRYTAIQPRQSCGHGGLLALMIGTAEEGKVSIAPTGIDSAAFAQALARTGDILTLGPRSRKVMENHLAPKGFLGQLFARRRQEEDHTLRLPEDLALPDFIRPIPFHIAHRLHAMNITHKEWAQTAEDYSIEQLKVEGLNEFASRSLTGVVISLITVFNTMAQVGIVEWDSKKSSRLLIKSSDNSPILSLGEKCLTTELPGMTGGDRMHTFIEASSMLADHLVKTHETHEDNTECIVTCPI</sequence>
<dbReference type="Proteomes" id="UP000219215">
    <property type="component" value="Chromosome DPRO"/>
</dbReference>
<evidence type="ECO:0000313" key="1">
    <source>
        <dbReference type="EMBL" id="SOB58890.1"/>
    </source>
</evidence>
<name>A0A2C8F8Z7_9BACT</name>
<dbReference type="EMBL" id="LT907975">
    <property type="protein sequence ID" value="SOB58890.1"/>
    <property type="molecule type" value="Genomic_DNA"/>
</dbReference>
<dbReference type="RefSeq" id="WP_097011863.1">
    <property type="nucleotide sequence ID" value="NZ_LT907975.1"/>
</dbReference>
<organism evidence="1 2">
    <name type="scientific">Pseudodesulfovibrio profundus</name>
    <dbReference type="NCBI Taxonomy" id="57320"/>
    <lineage>
        <taxon>Bacteria</taxon>
        <taxon>Pseudomonadati</taxon>
        <taxon>Thermodesulfobacteriota</taxon>
        <taxon>Desulfovibrionia</taxon>
        <taxon>Desulfovibrionales</taxon>
        <taxon>Desulfovibrionaceae</taxon>
    </lineage>
</organism>
<accession>A0A2C8F8Z7</accession>
<reference evidence="2" key="1">
    <citation type="submission" date="2017-09" db="EMBL/GenBank/DDBJ databases">
        <authorList>
            <person name="Regsiter A."/>
            <person name="William W."/>
        </authorList>
    </citation>
    <scope>NUCLEOTIDE SEQUENCE [LARGE SCALE GENOMIC DNA]</scope>
    <source>
        <strain evidence="2">500-1</strain>
    </source>
</reference>
<proteinExistence type="predicted"/>
<evidence type="ECO:0000313" key="2">
    <source>
        <dbReference type="Proteomes" id="UP000219215"/>
    </source>
</evidence>
<dbReference type="AlphaFoldDB" id="A0A2C8F8Z7"/>
<gene>
    <name evidence="1" type="ORF">DPRO_1987</name>
</gene>
<keyword evidence="2" id="KW-1185">Reference proteome</keyword>
<dbReference type="KEGG" id="pprf:DPRO_1987"/>
<protein>
    <submittedName>
        <fullName evidence="1">Uncharacterized protein</fullName>
    </submittedName>
</protein>